<dbReference type="EMBL" id="UINC01028943">
    <property type="protein sequence ID" value="SVB10839.1"/>
    <property type="molecule type" value="Genomic_DNA"/>
</dbReference>
<name>A0A382BB27_9ZZZZ</name>
<protein>
    <submittedName>
        <fullName evidence="1">Uncharacterized protein</fullName>
    </submittedName>
</protein>
<organism evidence="1">
    <name type="scientific">marine metagenome</name>
    <dbReference type="NCBI Taxonomy" id="408172"/>
    <lineage>
        <taxon>unclassified sequences</taxon>
        <taxon>metagenomes</taxon>
        <taxon>ecological metagenomes</taxon>
    </lineage>
</organism>
<reference evidence="1" key="1">
    <citation type="submission" date="2018-05" db="EMBL/GenBank/DDBJ databases">
        <authorList>
            <person name="Lanie J.A."/>
            <person name="Ng W.-L."/>
            <person name="Kazmierczak K.M."/>
            <person name="Andrzejewski T.M."/>
            <person name="Davidsen T.M."/>
            <person name="Wayne K.J."/>
            <person name="Tettelin H."/>
            <person name="Glass J.I."/>
            <person name="Rusch D."/>
            <person name="Podicherti R."/>
            <person name="Tsui H.-C.T."/>
            <person name="Winkler M.E."/>
        </authorList>
    </citation>
    <scope>NUCLEOTIDE SEQUENCE</scope>
</reference>
<sequence>MSLQKKEFPKSVFSDAGKNIKSASERRSFVGIFVGILPCDEFYSIISVKVADATSTNTFINSS</sequence>
<accession>A0A382BB27</accession>
<evidence type="ECO:0000313" key="1">
    <source>
        <dbReference type="EMBL" id="SVB10839.1"/>
    </source>
</evidence>
<proteinExistence type="predicted"/>
<dbReference type="AlphaFoldDB" id="A0A382BB27"/>
<gene>
    <name evidence="1" type="ORF">METZ01_LOCUS163693</name>
</gene>